<feature type="binding site" evidence="8">
    <location>
        <position position="56"/>
    </location>
    <ligand>
        <name>Mg(2+)</name>
        <dbReference type="ChEBI" id="CHEBI:18420"/>
    </ligand>
</feature>
<feature type="domain" description="4'-phosphopantetheinyl transferase" evidence="9">
    <location>
        <begin position="4"/>
        <end position="79"/>
    </location>
</feature>
<dbReference type="InterPro" id="IPR037143">
    <property type="entry name" value="4-PPantetheinyl_Trfase_dom_sf"/>
</dbReference>
<reference evidence="10 11" key="1">
    <citation type="journal article" date="2014" name="Syst. Appl. Microbiol.">
        <title>Microsymbionts of Phaseolus vulgaris in acid and alkaline soils of Mexico.</title>
        <authorList>
            <person name="Verastegui-Valdes M.M."/>
            <person name="Zhang Y.J."/>
            <person name="Rivera-Orduna F.N."/>
            <person name="Cheng H.P."/>
            <person name="Sui X.H."/>
            <person name="Wang E.T."/>
        </authorList>
    </citation>
    <scope>NUCLEOTIDE SEQUENCE [LARGE SCALE GENOMIC DNA]</scope>
    <source>
        <strain evidence="10 11">FG01</strain>
    </source>
</reference>
<comment type="subcellular location">
    <subcellularLocation>
        <location evidence="8">Cytoplasm</location>
    </subcellularLocation>
</comment>
<evidence type="ECO:0000256" key="2">
    <source>
        <dbReference type="ARBA" id="ARBA00022679"/>
    </source>
</evidence>
<comment type="caution">
    <text evidence="10">The sequence shown here is derived from an EMBL/GenBank/DDBJ whole genome shotgun (WGS) entry which is preliminary data.</text>
</comment>
<sequence length="133" mass="14282">MIVGIGADLIEVERIADALAHRGDRFVARFCTDAEQLATPALAPASYYATVFAVKEAVLKALGTGISRWVSWHDINISVGPIKICIELEGGAKRRLSKLGGGEIHCCIGGSKAYVQAFVLIEQAPFSRIVQAR</sequence>
<dbReference type="Proteomes" id="UP000237511">
    <property type="component" value="Unassembled WGS sequence"/>
</dbReference>
<dbReference type="EMBL" id="LODU01000019">
    <property type="protein sequence ID" value="POH33473.1"/>
    <property type="molecule type" value="Genomic_DNA"/>
</dbReference>
<keyword evidence="7 8" id="KW-0275">Fatty acid biosynthesis</keyword>
<feature type="binding site" evidence="8">
    <location>
        <position position="8"/>
    </location>
    <ligand>
        <name>Mg(2+)</name>
        <dbReference type="ChEBI" id="CHEBI:18420"/>
    </ligand>
</feature>
<evidence type="ECO:0000256" key="3">
    <source>
        <dbReference type="ARBA" id="ARBA00022723"/>
    </source>
</evidence>
<dbReference type="AlphaFoldDB" id="A0A2S3YQG3"/>
<dbReference type="GO" id="GO:0000287">
    <property type="term" value="F:magnesium ion binding"/>
    <property type="evidence" value="ECO:0007669"/>
    <property type="project" value="UniProtKB-UniRule"/>
</dbReference>
<dbReference type="GO" id="GO:0005737">
    <property type="term" value="C:cytoplasm"/>
    <property type="evidence" value="ECO:0007669"/>
    <property type="project" value="UniProtKB-SubCell"/>
</dbReference>
<dbReference type="InterPro" id="IPR008278">
    <property type="entry name" value="4-PPantetheinyl_Trfase_dom"/>
</dbReference>
<dbReference type="Pfam" id="PF01648">
    <property type="entry name" value="ACPS"/>
    <property type="match status" value="1"/>
</dbReference>
<evidence type="ECO:0000256" key="4">
    <source>
        <dbReference type="ARBA" id="ARBA00022832"/>
    </source>
</evidence>
<keyword evidence="6 8" id="KW-0443">Lipid metabolism</keyword>
<keyword evidence="2 8" id="KW-0808">Transferase</keyword>
<dbReference type="SUPFAM" id="SSF56214">
    <property type="entry name" value="4'-phosphopantetheinyl transferase"/>
    <property type="match status" value="1"/>
</dbReference>
<dbReference type="InterPro" id="IPR002582">
    <property type="entry name" value="ACPS"/>
</dbReference>
<evidence type="ECO:0000256" key="7">
    <source>
        <dbReference type="ARBA" id="ARBA00023160"/>
    </source>
</evidence>
<keyword evidence="4 8" id="KW-0276">Fatty acid metabolism</keyword>
<keyword evidence="8" id="KW-0963">Cytoplasm</keyword>
<dbReference type="NCBIfam" id="TIGR00516">
    <property type="entry name" value="acpS"/>
    <property type="match status" value="1"/>
</dbReference>
<evidence type="ECO:0000256" key="1">
    <source>
        <dbReference type="ARBA" id="ARBA00022516"/>
    </source>
</evidence>
<evidence type="ECO:0000259" key="9">
    <source>
        <dbReference type="Pfam" id="PF01648"/>
    </source>
</evidence>
<evidence type="ECO:0000256" key="8">
    <source>
        <dbReference type="HAMAP-Rule" id="MF_00101"/>
    </source>
</evidence>
<keyword evidence="5 8" id="KW-0460">Magnesium</keyword>
<comment type="similarity">
    <text evidence="8">Belongs to the P-Pant transferase superfamily. AcpS family.</text>
</comment>
<keyword evidence="3 8" id="KW-0479">Metal-binding</keyword>
<proteinExistence type="inferred from homology"/>
<dbReference type="Gene3D" id="3.90.470.20">
    <property type="entry name" value="4'-phosphopantetheinyl transferase domain"/>
    <property type="match status" value="1"/>
</dbReference>
<comment type="function">
    <text evidence="8">Transfers the 4'-phosphopantetheine moiety from coenzyme A to a Ser of acyl-carrier-protein.</text>
</comment>
<dbReference type="HAMAP" id="MF_00101">
    <property type="entry name" value="AcpS"/>
    <property type="match status" value="1"/>
</dbReference>
<dbReference type="EC" id="2.7.8.7" evidence="8"/>
<dbReference type="GO" id="GO:0008897">
    <property type="term" value="F:holo-[acyl-carrier-protein] synthase activity"/>
    <property type="evidence" value="ECO:0007669"/>
    <property type="project" value="UniProtKB-UniRule"/>
</dbReference>
<name>A0A2S3YQG3_9HYPH</name>
<protein>
    <recommendedName>
        <fullName evidence="8">Holo-[acyl-carrier-protein] synthase</fullName>
        <shortName evidence="8">Holo-ACP synthase</shortName>
        <ecNumber evidence="8">2.7.8.7</ecNumber>
    </recommendedName>
    <alternativeName>
        <fullName evidence="8">4'-phosphopantetheinyl transferase AcpS</fullName>
    </alternativeName>
</protein>
<gene>
    <name evidence="8" type="primary">acpS</name>
    <name evidence="10" type="ORF">ATY31_10605</name>
</gene>
<keyword evidence="1 8" id="KW-0444">Lipid biosynthesis</keyword>
<evidence type="ECO:0000256" key="6">
    <source>
        <dbReference type="ARBA" id="ARBA00023098"/>
    </source>
</evidence>
<evidence type="ECO:0000313" key="10">
    <source>
        <dbReference type="EMBL" id="POH33473.1"/>
    </source>
</evidence>
<dbReference type="GO" id="GO:0006633">
    <property type="term" value="P:fatty acid biosynthetic process"/>
    <property type="evidence" value="ECO:0007669"/>
    <property type="project" value="UniProtKB-UniRule"/>
</dbReference>
<accession>A0A2S3YQG3</accession>
<organism evidence="10 11">
    <name type="scientific">Sinorhizobium americanum</name>
    <dbReference type="NCBI Taxonomy" id="194963"/>
    <lineage>
        <taxon>Bacteria</taxon>
        <taxon>Pseudomonadati</taxon>
        <taxon>Pseudomonadota</taxon>
        <taxon>Alphaproteobacteria</taxon>
        <taxon>Hyphomicrobiales</taxon>
        <taxon>Rhizobiaceae</taxon>
        <taxon>Sinorhizobium/Ensifer group</taxon>
        <taxon>Sinorhizobium</taxon>
    </lineage>
</organism>
<evidence type="ECO:0000313" key="11">
    <source>
        <dbReference type="Proteomes" id="UP000237511"/>
    </source>
</evidence>
<evidence type="ECO:0000256" key="5">
    <source>
        <dbReference type="ARBA" id="ARBA00022842"/>
    </source>
</evidence>
<dbReference type="RefSeq" id="WP_097527883.1">
    <property type="nucleotide sequence ID" value="NZ_LODU01000019.1"/>
</dbReference>
<dbReference type="NCBIfam" id="TIGR00556">
    <property type="entry name" value="pantethn_trn"/>
    <property type="match status" value="1"/>
</dbReference>
<comment type="cofactor">
    <cofactor evidence="8">
        <name>Mg(2+)</name>
        <dbReference type="ChEBI" id="CHEBI:18420"/>
    </cofactor>
</comment>
<comment type="catalytic activity">
    <reaction evidence="8">
        <text>apo-[ACP] + CoA = holo-[ACP] + adenosine 3',5'-bisphosphate + H(+)</text>
        <dbReference type="Rhea" id="RHEA:12068"/>
        <dbReference type="Rhea" id="RHEA-COMP:9685"/>
        <dbReference type="Rhea" id="RHEA-COMP:9690"/>
        <dbReference type="ChEBI" id="CHEBI:15378"/>
        <dbReference type="ChEBI" id="CHEBI:29999"/>
        <dbReference type="ChEBI" id="CHEBI:57287"/>
        <dbReference type="ChEBI" id="CHEBI:58343"/>
        <dbReference type="ChEBI" id="CHEBI:64479"/>
        <dbReference type="EC" id="2.7.8.7"/>
    </reaction>
</comment>
<dbReference type="InterPro" id="IPR004568">
    <property type="entry name" value="Ppantetheine-prot_Trfase_dom"/>
</dbReference>